<evidence type="ECO:0000313" key="2">
    <source>
        <dbReference type="EMBL" id="KKW32017.1"/>
    </source>
</evidence>
<name>A0A0G1ZUJ9_9BACT</name>
<dbReference type="AlphaFoldDB" id="A0A0G1ZUJ9"/>
<dbReference type="GO" id="GO:0016757">
    <property type="term" value="F:glycosyltransferase activity"/>
    <property type="evidence" value="ECO:0007669"/>
    <property type="project" value="InterPro"/>
</dbReference>
<dbReference type="Proteomes" id="UP000034711">
    <property type="component" value="Unassembled WGS sequence"/>
</dbReference>
<accession>A0A0G1ZUJ9</accession>
<feature type="domain" description="Glycosyl transferase family 1" evidence="1">
    <location>
        <begin position="14"/>
        <end position="157"/>
    </location>
</feature>
<feature type="non-terminal residue" evidence="2">
    <location>
        <position position="1"/>
    </location>
</feature>
<dbReference type="InterPro" id="IPR050194">
    <property type="entry name" value="Glycosyltransferase_grp1"/>
</dbReference>
<evidence type="ECO:0000313" key="3">
    <source>
        <dbReference type="Proteomes" id="UP000034711"/>
    </source>
</evidence>
<dbReference type="Gene3D" id="3.40.50.2000">
    <property type="entry name" value="Glycogen Phosphorylase B"/>
    <property type="match status" value="2"/>
</dbReference>
<dbReference type="EMBL" id="LCRI01000039">
    <property type="protein sequence ID" value="KKW32017.1"/>
    <property type="molecule type" value="Genomic_DNA"/>
</dbReference>
<reference evidence="2 3" key="1">
    <citation type="journal article" date="2015" name="Nature">
        <title>rRNA introns, odd ribosomes, and small enigmatic genomes across a large radiation of phyla.</title>
        <authorList>
            <person name="Brown C.T."/>
            <person name="Hug L.A."/>
            <person name="Thomas B.C."/>
            <person name="Sharon I."/>
            <person name="Castelle C.J."/>
            <person name="Singh A."/>
            <person name="Wilkins M.J."/>
            <person name="Williams K.H."/>
            <person name="Banfield J.F."/>
        </authorList>
    </citation>
    <scope>NUCLEOTIDE SEQUENCE [LARGE SCALE GENOMIC DNA]</scope>
</reference>
<dbReference type="PATRIC" id="fig|1618980.3.peg.562"/>
<keyword evidence="2" id="KW-0808">Transferase</keyword>
<comment type="caution">
    <text evidence="2">The sequence shown here is derived from an EMBL/GenBank/DDBJ whole genome shotgun (WGS) entry which is preliminary data.</text>
</comment>
<protein>
    <submittedName>
        <fullName evidence="2">Glycosyltransferase (Modular protein)</fullName>
    </submittedName>
</protein>
<evidence type="ECO:0000259" key="1">
    <source>
        <dbReference type="Pfam" id="PF00534"/>
    </source>
</evidence>
<dbReference type="SUPFAM" id="SSF53756">
    <property type="entry name" value="UDP-Glycosyltransferase/glycogen phosphorylase"/>
    <property type="match status" value="1"/>
</dbReference>
<dbReference type="PANTHER" id="PTHR45947">
    <property type="entry name" value="SULFOQUINOVOSYL TRANSFERASE SQD2"/>
    <property type="match status" value="1"/>
</dbReference>
<sequence>NFARVAGLDSAHHFKGLSVLLEALERLPGEWHCVVVGEGSLRASFLSQTMLKPYSGRVHFVGAVTEEDLPRYYRAATIHCFPSTERAEAFGLVALEAAASGIPTIASDLPGVRGVVLNGETGMLVPPGDALALRKALEFLLVDEELRSRLALSARKRTEAEFAWDPLVSRLEETYKTLHRR</sequence>
<proteinExistence type="predicted"/>
<dbReference type="Pfam" id="PF00534">
    <property type="entry name" value="Glycos_transf_1"/>
    <property type="match status" value="1"/>
</dbReference>
<gene>
    <name evidence="2" type="ORF">UY77_C0039G0001</name>
</gene>
<organism evidence="2 3">
    <name type="scientific">Candidatus Uhrbacteria bacterium GW2011_GWA2_53_10</name>
    <dbReference type="NCBI Taxonomy" id="1618980"/>
    <lineage>
        <taxon>Bacteria</taxon>
        <taxon>Candidatus Uhriibacteriota</taxon>
    </lineage>
</organism>
<dbReference type="PANTHER" id="PTHR45947:SF3">
    <property type="entry name" value="SULFOQUINOVOSYL TRANSFERASE SQD2"/>
    <property type="match status" value="1"/>
</dbReference>
<dbReference type="InterPro" id="IPR001296">
    <property type="entry name" value="Glyco_trans_1"/>
</dbReference>